<evidence type="ECO:0008006" key="4">
    <source>
        <dbReference type="Google" id="ProtNLM"/>
    </source>
</evidence>
<dbReference type="Proteomes" id="UP000183002">
    <property type="component" value="Unassembled WGS sequence"/>
</dbReference>
<evidence type="ECO:0000313" key="2">
    <source>
        <dbReference type="EMBL" id="SEO27040.1"/>
    </source>
</evidence>
<accession>A0A1H8NBR2</accession>
<dbReference type="EMBL" id="FOCO01000077">
    <property type="protein sequence ID" value="SEO27040.1"/>
    <property type="molecule type" value="Genomic_DNA"/>
</dbReference>
<keyword evidence="3" id="KW-1185">Reference proteome</keyword>
<protein>
    <recommendedName>
        <fullName evidence="4">DUF2125 domain-containing protein</fullName>
    </recommendedName>
</protein>
<organism evidence="2 3">
    <name type="scientific">Pseudorhodobacter antarcticus</name>
    <dbReference type="NCBI Taxonomy" id="1077947"/>
    <lineage>
        <taxon>Bacteria</taxon>
        <taxon>Pseudomonadati</taxon>
        <taxon>Pseudomonadota</taxon>
        <taxon>Alphaproteobacteria</taxon>
        <taxon>Rhodobacterales</taxon>
        <taxon>Paracoccaceae</taxon>
        <taxon>Pseudorhodobacter</taxon>
    </lineage>
</organism>
<gene>
    <name evidence="2" type="ORF">SAMN05216227_10772</name>
</gene>
<evidence type="ECO:0000256" key="1">
    <source>
        <dbReference type="SAM" id="SignalP"/>
    </source>
</evidence>
<proteinExistence type="predicted"/>
<feature type="chain" id="PRO_5010325599" description="DUF2125 domain-containing protein" evidence="1">
    <location>
        <begin position="26"/>
        <end position="631"/>
    </location>
</feature>
<dbReference type="STRING" id="1077947.SAMN05216227_10772"/>
<name>A0A1H8NBR2_9RHOB</name>
<dbReference type="RefSeq" id="WP_050520377.1">
    <property type="nucleotide sequence ID" value="NZ_FOCO01000077.1"/>
</dbReference>
<evidence type="ECO:0000313" key="3">
    <source>
        <dbReference type="Proteomes" id="UP000183002"/>
    </source>
</evidence>
<dbReference type="AlphaFoldDB" id="A0A1H8NBR2"/>
<keyword evidence="1" id="KW-0732">Signal</keyword>
<feature type="signal peptide" evidence="1">
    <location>
        <begin position="1"/>
        <end position="25"/>
    </location>
</feature>
<reference evidence="2 3" key="1">
    <citation type="submission" date="2016-10" db="EMBL/GenBank/DDBJ databases">
        <authorList>
            <person name="de Groot N.N."/>
        </authorList>
    </citation>
    <scope>NUCLEOTIDE SEQUENCE [LARGE SCALE GENOMIC DNA]</scope>
    <source>
        <strain evidence="2 3">CGMCC 1.10836</strain>
    </source>
</reference>
<sequence length="631" mass="66826">MNHIYKTTVAFIQIAYLCLGSAAVAETMPSGAYTETDFGDIALNCHKTEGVECTGAYEGGQSFIYIDSTDEDGVYLGYWAEPSSDQPCAETTDFDDISTEAWGTIDLFFDASRNSWTGTWGYCNDPQTQQFNGARGDKPAADAVFAGVTSRSVWDSLNGLAAANPELTVTGSESVLGDALIISNYTIKSQTADGGFTVTVPEIVIGKTDDSEVTVTMSDEYSVNLTSTNAMGKAADITMLIRQPGMTLVVSGDETDRTYDFFAPTSRITMAKKTLDGVPVDILFDLAIRGVDGSFKFEGSGIQTVSSRLVADVATIDIEAPDQNGTGTTKLQASLSDLKSSFESSADDAFYTMTMVESLAAGFKVGGMFSHGALTYDLSTQDEGTGGFASSGAIASGKLDLAMGKDRLTYSGNTKGVEFEVSGAAIPLPLISIALEEAAFDVLMPITQSDVAEDFGLLIKLVGLSASDDIWNTFDPTSLFPRDPATLVLDLVGKGNWLVDIFDSEVAAAMSDATTANGSGEMQSLTLNEMTVRLAGADLHGTGDFTFDNTDLTTFDGFPKPTGTIDLKLIGGNGLLDKLIAMGMVPEEGVTSARMMMGLFARIVEGTEDTMTSQIEIKEDGSVMANGQRLH</sequence>